<name>A0ABW3R147_9PSEU</name>
<evidence type="ECO:0000313" key="3">
    <source>
        <dbReference type="Proteomes" id="UP001597168"/>
    </source>
</evidence>
<feature type="compositionally biased region" description="Low complexity" evidence="1">
    <location>
        <begin position="16"/>
        <end position="36"/>
    </location>
</feature>
<dbReference type="RefSeq" id="WP_380727098.1">
    <property type="nucleotide sequence ID" value="NZ_JBHTLK010000180.1"/>
</dbReference>
<evidence type="ECO:0000313" key="2">
    <source>
        <dbReference type="EMBL" id="MFD1150739.1"/>
    </source>
</evidence>
<sequence>MSFWSRFRRAKPEPPATATAAAAPRPAPSGGWRAAPPMEGVIQRAAMPVSDGLRFRNGLTSWQDHTFGTTMGHSVTADAPGGVIHGLARPTGFPSEAHGGESLTVALRYRNTPGPDGTPDPSQPSPAPQPQRPKPPESSRSSSDLTGRSEPLVSVKASGTAPGTAVASGAAAHPASPEPSGLSG</sequence>
<feature type="region of interest" description="Disordered" evidence="1">
    <location>
        <begin position="86"/>
        <end position="184"/>
    </location>
</feature>
<dbReference type="Proteomes" id="UP001597168">
    <property type="component" value="Unassembled WGS sequence"/>
</dbReference>
<feature type="region of interest" description="Disordered" evidence="1">
    <location>
        <begin position="1"/>
        <end position="36"/>
    </location>
</feature>
<organism evidence="2 3">
    <name type="scientific">Saccharothrix hoggarensis</name>
    <dbReference type="NCBI Taxonomy" id="913853"/>
    <lineage>
        <taxon>Bacteria</taxon>
        <taxon>Bacillati</taxon>
        <taxon>Actinomycetota</taxon>
        <taxon>Actinomycetes</taxon>
        <taxon>Pseudonocardiales</taxon>
        <taxon>Pseudonocardiaceae</taxon>
        <taxon>Saccharothrix</taxon>
    </lineage>
</organism>
<accession>A0ABW3R147</accession>
<proteinExistence type="predicted"/>
<comment type="caution">
    <text evidence="2">The sequence shown here is derived from an EMBL/GenBank/DDBJ whole genome shotgun (WGS) entry which is preliminary data.</text>
</comment>
<feature type="compositionally biased region" description="Low complexity" evidence="1">
    <location>
        <begin position="157"/>
        <end position="184"/>
    </location>
</feature>
<gene>
    <name evidence="2" type="ORF">ACFQ3T_26715</name>
</gene>
<reference evidence="3" key="1">
    <citation type="journal article" date="2019" name="Int. J. Syst. Evol. Microbiol.">
        <title>The Global Catalogue of Microorganisms (GCM) 10K type strain sequencing project: providing services to taxonomists for standard genome sequencing and annotation.</title>
        <authorList>
            <consortium name="The Broad Institute Genomics Platform"/>
            <consortium name="The Broad Institute Genome Sequencing Center for Infectious Disease"/>
            <person name="Wu L."/>
            <person name="Ma J."/>
        </authorList>
    </citation>
    <scope>NUCLEOTIDE SEQUENCE [LARGE SCALE GENOMIC DNA]</scope>
    <source>
        <strain evidence="3">CCUG 60214</strain>
    </source>
</reference>
<protein>
    <submittedName>
        <fullName evidence="2">Uncharacterized protein</fullName>
    </submittedName>
</protein>
<evidence type="ECO:0000256" key="1">
    <source>
        <dbReference type="SAM" id="MobiDB-lite"/>
    </source>
</evidence>
<keyword evidence="3" id="KW-1185">Reference proteome</keyword>
<dbReference type="EMBL" id="JBHTLK010000180">
    <property type="protein sequence ID" value="MFD1150739.1"/>
    <property type="molecule type" value="Genomic_DNA"/>
</dbReference>
<feature type="compositionally biased region" description="Pro residues" evidence="1">
    <location>
        <begin position="116"/>
        <end position="133"/>
    </location>
</feature>
<feature type="non-terminal residue" evidence="2">
    <location>
        <position position="184"/>
    </location>
</feature>